<dbReference type="PANTHER" id="PTHR46387">
    <property type="entry name" value="POLYNUCLEOTIDYL TRANSFERASE, RIBONUCLEASE H-LIKE SUPERFAMILY PROTEIN"/>
    <property type="match status" value="1"/>
</dbReference>
<protein>
    <submittedName>
        <fullName evidence="2">Ribonuclease H</fullName>
    </submittedName>
</protein>
<evidence type="ECO:0000313" key="2">
    <source>
        <dbReference type="EMBL" id="PIP61111.1"/>
    </source>
</evidence>
<dbReference type="AlphaFoldDB" id="A0A2H0BU06"/>
<evidence type="ECO:0000259" key="1">
    <source>
        <dbReference type="PROSITE" id="PS50879"/>
    </source>
</evidence>
<dbReference type="SUPFAM" id="SSF53098">
    <property type="entry name" value="Ribonuclease H-like"/>
    <property type="match status" value="1"/>
</dbReference>
<proteinExistence type="predicted"/>
<dbReference type="PROSITE" id="PS50879">
    <property type="entry name" value="RNASE_H_1"/>
    <property type="match status" value="1"/>
</dbReference>
<dbReference type="InterPro" id="IPR002156">
    <property type="entry name" value="RNaseH_domain"/>
</dbReference>
<dbReference type="Gene3D" id="3.30.420.10">
    <property type="entry name" value="Ribonuclease H-like superfamily/Ribonuclease H"/>
    <property type="match status" value="1"/>
</dbReference>
<dbReference type="InterPro" id="IPR012337">
    <property type="entry name" value="RNaseH-like_sf"/>
</dbReference>
<gene>
    <name evidence="2" type="ORF">COW99_05820</name>
</gene>
<accession>A0A2H0BU06</accession>
<dbReference type="GO" id="GO:0003676">
    <property type="term" value="F:nucleic acid binding"/>
    <property type="evidence" value="ECO:0007669"/>
    <property type="project" value="InterPro"/>
</dbReference>
<dbReference type="Pfam" id="PF13456">
    <property type="entry name" value="RVT_3"/>
    <property type="match status" value="1"/>
</dbReference>
<dbReference type="EMBL" id="PCTA01000034">
    <property type="protein sequence ID" value="PIP61111.1"/>
    <property type="molecule type" value="Genomic_DNA"/>
</dbReference>
<dbReference type="InterPro" id="IPR036397">
    <property type="entry name" value="RNaseH_sf"/>
</dbReference>
<dbReference type="CDD" id="cd09279">
    <property type="entry name" value="RNase_HI_like"/>
    <property type="match status" value="1"/>
</dbReference>
<reference evidence="2 3" key="1">
    <citation type="submission" date="2017-09" db="EMBL/GenBank/DDBJ databases">
        <title>Depth-based differentiation of microbial function through sediment-hosted aquifers and enrichment of novel symbionts in the deep terrestrial subsurface.</title>
        <authorList>
            <person name="Probst A.J."/>
            <person name="Ladd B."/>
            <person name="Jarett J.K."/>
            <person name="Geller-Mcgrath D.E."/>
            <person name="Sieber C.M."/>
            <person name="Emerson J.B."/>
            <person name="Anantharaman K."/>
            <person name="Thomas B.C."/>
            <person name="Malmstrom R."/>
            <person name="Stieglmeier M."/>
            <person name="Klingl A."/>
            <person name="Woyke T."/>
            <person name="Ryan C.M."/>
            <person name="Banfield J.F."/>
        </authorList>
    </citation>
    <scope>NUCLEOTIDE SEQUENCE [LARGE SCALE GENOMIC DNA]</scope>
    <source>
        <strain evidence="2">CG22_combo_CG10-13_8_21_14_all_38_20</strain>
    </source>
</reference>
<name>A0A2H0BU06_9BACT</name>
<dbReference type="PANTHER" id="PTHR46387:SF2">
    <property type="entry name" value="RIBONUCLEASE HI"/>
    <property type="match status" value="1"/>
</dbReference>
<comment type="caution">
    <text evidence="2">The sequence shown here is derived from an EMBL/GenBank/DDBJ whole genome shotgun (WGS) entry which is preliminary data.</text>
</comment>
<evidence type="ECO:0000313" key="3">
    <source>
        <dbReference type="Proteomes" id="UP000231246"/>
    </source>
</evidence>
<dbReference type="Proteomes" id="UP000231246">
    <property type="component" value="Unassembled WGS sequence"/>
</dbReference>
<feature type="domain" description="RNase H type-1" evidence="1">
    <location>
        <begin position="2"/>
        <end position="139"/>
    </location>
</feature>
<sequence length="147" mass="16425">MKQIPLQVFTDGGARGNPGPAATGFMIKTDTKILHKAGLYIGKKTNNQAEYQAVIEALIWLSQNNKHLPKEANKICFYLDSLLVVNQLNGKFKIKNPGLRELLLKIRNIEPNILLSINYSHIPREKNTEADSLVNEALDKVDKLSST</sequence>
<organism evidence="2 3">
    <name type="scientific">Candidatus Roizmanbacteria bacterium CG22_combo_CG10-13_8_21_14_all_38_20</name>
    <dbReference type="NCBI Taxonomy" id="1974862"/>
    <lineage>
        <taxon>Bacteria</taxon>
        <taxon>Candidatus Roizmaniibacteriota</taxon>
    </lineage>
</organism>
<dbReference type="GO" id="GO:0004523">
    <property type="term" value="F:RNA-DNA hybrid ribonuclease activity"/>
    <property type="evidence" value="ECO:0007669"/>
    <property type="project" value="InterPro"/>
</dbReference>